<evidence type="ECO:0000313" key="11">
    <source>
        <dbReference type="Proteomes" id="UP000320390"/>
    </source>
</evidence>
<comment type="cofactor">
    <cofactor evidence="8">
        <name>Mn(2+)</name>
        <dbReference type="ChEBI" id="CHEBI:29035"/>
    </cofactor>
    <text evidence="8">Binds 2 manganese ions per subunit.</text>
</comment>
<proteinExistence type="inferred from homology"/>
<reference evidence="10 11" key="1">
    <citation type="submission" date="2019-02" db="EMBL/GenBank/DDBJ databases">
        <title>Deep-cultivation of Planctomycetes and their phenomic and genomic characterization uncovers novel biology.</title>
        <authorList>
            <person name="Wiegand S."/>
            <person name="Jogler M."/>
            <person name="Boedeker C."/>
            <person name="Pinto D."/>
            <person name="Vollmers J."/>
            <person name="Rivas-Marin E."/>
            <person name="Kohn T."/>
            <person name="Peeters S.H."/>
            <person name="Heuer A."/>
            <person name="Rast P."/>
            <person name="Oberbeckmann S."/>
            <person name="Bunk B."/>
            <person name="Jeske O."/>
            <person name="Meyerdierks A."/>
            <person name="Storesund J.E."/>
            <person name="Kallscheuer N."/>
            <person name="Luecker S."/>
            <person name="Lage O.M."/>
            <person name="Pohl T."/>
            <person name="Merkel B.J."/>
            <person name="Hornburger P."/>
            <person name="Mueller R.-W."/>
            <person name="Bruemmer F."/>
            <person name="Labrenz M."/>
            <person name="Spormann A.M."/>
            <person name="Op den Camp H."/>
            <person name="Overmann J."/>
            <person name="Amann R."/>
            <person name="Jetten M.S.M."/>
            <person name="Mascher T."/>
            <person name="Medema M.H."/>
            <person name="Devos D.P."/>
            <person name="Kaster A.-K."/>
            <person name="Ovreas L."/>
            <person name="Rohde M."/>
            <person name="Galperin M.Y."/>
            <person name="Jogler C."/>
        </authorList>
    </citation>
    <scope>NUCLEOTIDE SEQUENCE [LARGE SCALE GENOMIC DNA]</scope>
    <source>
        <strain evidence="10 11">Poly30</strain>
    </source>
</reference>
<comment type="similarity">
    <text evidence="3 8">Belongs to the peptidase M17 family.</text>
</comment>
<comment type="catalytic activity">
    <reaction evidence="1 8">
        <text>Release of an N-terminal amino acid, Xaa-|-Yaa-, in which Xaa is preferably Leu, but may be other amino acids including Pro although not Arg or Lys, and Yaa may be Pro. Amino acid amides and methyl esters are also readily hydrolyzed, but rates on arylamides are exceedingly low.</text>
        <dbReference type="EC" id="3.4.11.1"/>
    </reaction>
</comment>
<dbReference type="EC" id="3.4.11.10" evidence="8"/>
<evidence type="ECO:0000256" key="8">
    <source>
        <dbReference type="HAMAP-Rule" id="MF_00181"/>
    </source>
</evidence>
<dbReference type="SUPFAM" id="SSF53187">
    <property type="entry name" value="Zn-dependent exopeptidases"/>
    <property type="match status" value="1"/>
</dbReference>
<feature type="binding site" evidence="8">
    <location>
        <position position="341"/>
    </location>
    <ligand>
        <name>Mn(2+)</name>
        <dbReference type="ChEBI" id="CHEBI:29035"/>
        <label>2</label>
    </ligand>
</feature>
<evidence type="ECO:0000256" key="3">
    <source>
        <dbReference type="ARBA" id="ARBA00009528"/>
    </source>
</evidence>
<dbReference type="PROSITE" id="PS00631">
    <property type="entry name" value="CYTOSOL_AP"/>
    <property type="match status" value="1"/>
</dbReference>
<keyword evidence="8" id="KW-0963">Cytoplasm</keyword>
<dbReference type="GO" id="GO:0005737">
    <property type="term" value="C:cytoplasm"/>
    <property type="evidence" value="ECO:0007669"/>
    <property type="project" value="UniProtKB-SubCell"/>
</dbReference>
<feature type="binding site" evidence="8">
    <location>
        <position position="280"/>
    </location>
    <ligand>
        <name>Mn(2+)</name>
        <dbReference type="ChEBI" id="CHEBI:29035"/>
        <label>2</label>
    </ligand>
</feature>
<accession>A0A518ESJ0</accession>
<dbReference type="GO" id="GO:0030145">
    <property type="term" value="F:manganese ion binding"/>
    <property type="evidence" value="ECO:0007669"/>
    <property type="project" value="UniProtKB-UniRule"/>
</dbReference>
<evidence type="ECO:0000313" key="10">
    <source>
        <dbReference type="EMBL" id="QDV07025.1"/>
    </source>
</evidence>
<dbReference type="InterPro" id="IPR011356">
    <property type="entry name" value="Leucine_aapep/pepB"/>
</dbReference>
<feature type="binding site" evidence="8">
    <location>
        <position position="257"/>
    </location>
    <ligand>
        <name>Mn(2+)</name>
        <dbReference type="ChEBI" id="CHEBI:29035"/>
        <label>2</label>
    </ligand>
</feature>
<name>A0A518ESJ0_9BACT</name>
<protein>
    <recommendedName>
        <fullName evidence="8">Probable cytosol aminopeptidase</fullName>
        <ecNumber evidence="8">3.4.11.1</ecNumber>
    </recommendedName>
    <alternativeName>
        <fullName evidence="8">Leucine aminopeptidase</fullName>
        <shortName evidence="8">LAP</shortName>
        <ecNumber evidence="8">3.4.11.10</ecNumber>
    </alternativeName>
    <alternativeName>
        <fullName evidence="8">Leucyl aminopeptidase</fullName>
    </alternativeName>
</protein>
<keyword evidence="7 8" id="KW-0464">Manganese</keyword>
<dbReference type="InterPro" id="IPR023042">
    <property type="entry name" value="Peptidase_M17_leu_NH2_pept"/>
</dbReference>
<evidence type="ECO:0000259" key="9">
    <source>
        <dbReference type="PROSITE" id="PS00631"/>
    </source>
</evidence>
<evidence type="ECO:0000256" key="7">
    <source>
        <dbReference type="ARBA" id="ARBA00023211"/>
    </source>
</evidence>
<comment type="function">
    <text evidence="8">Presumably involved in the processing and regular turnover of intracellular proteins. Catalyzes the removal of unsubstituted N-terminal amino acids from various peptides.</text>
</comment>
<keyword evidence="11" id="KW-1185">Reference proteome</keyword>
<dbReference type="Proteomes" id="UP000320390">
    <property type="component" value="Chromosome"/>
</dbReference>
<evidence type="ECO:0000256" key="4">
    <source>
        <dbReference type="ARBA" id="ARBA00022438"/>
    </source>
</evidence>
<feature type="domain" description="Cytosol aminopeptidase" evidence="9">
    <location>
        <begin position="337"/>
        <end position="344"/>
    </location>
</feature>
<dbReference type="HAMAP" id="MF_00181">
    <property type="entry name" value="Cytosol_peptidase_M17"/>
    <property type="match status" value="1"/>
</dbReference>
<dbReference type="InterPro" id="IPR000819">
    <property type="entry name" value="Peptidase_M17_C"/>
</dbReference>
<evidence type="ECO:0000256" key="2">
    <source>
        <dbReference type="ARBA" id="ARBA00000967"/>
    </source>
</evidence>
<dbReference type="PANTHER" id="PTHR11963:SF23">
    <property type="entry name" value="CYTOSOL AMINOPEPTIDASE"/>
    <property type="match status" value="1"/>
</dbReference>
<feature type="binding site" evidence="8">
    <location>
        <position position="262"/>
    </location>
    <ligand>
        <name>Mn(2+)</name>
        <dbReference type="ChEBI" id="CHEBI:29035"/>
        <label>1</label>
    </ligand>
</feature>
<dbReference type="AlphaFoldDB" id="A0A518ESJ0"/>
<comment type="catalytic activity">
    <reaction evidence="2 8">
        <text>Release of an N-terminal amino acid, preferentially leucine, but not glutamic or aspartic acids.</text>
        <dbReference type="EC" id="3.4.11.10"/>
    </reaction>
</comment>
<keyword evidence="8" id="KW-0479">Metal-binding</keyword>
<organism evidence="10 11">
    <name type="scientific">Saltatorellus ferox</name>
    <dbReference type="NCBI Taxonomy" id="2528018"/>
    <lineage>
        <taxon>Bacteria</taxon>
        <taxon>Pseudomonadati</taxon>
        <taxon>Planctomycetota</taxon>
        <taxon>Planctomycetia</taxon>
        <taxon>Planctomycetia incertae sedis</taxon>
        <taxon>Saltatorellus</taxon>
    </lineage>
</organism>
<evidence type="ECO:0000256" key="5">
    <source>
        <dbReference type="ARBA" id="ARBA00022670"/>
    </source>
</evidence>
<dbReference type="EC" id="3.4.11.1" evidence="8"/>
<evidence type="ECO:0000256" key="6">
    <source>
        <dbReference type="ARBA" id="ARBA00022801"/>
    </source>
</evidence>
<dbReference type="SUPFAM" id="SSF52949">
    <property type="entry name" value="Macro domain-like"/>
    <property type="match status" value="1"/>
</dbReference>
<dbReference type="PANTHER" id="PTHR11963">
    <property type="entry name" value="LEUCINE AMINOPEPTIDASE-RELATED"/>
    <property type="match status" value="1"/>
</dbReference>
<feature type="binding site" evidence="8">
    <location>
        <position position="339"/>
    </location>
    <ligand>
        <name>Mn(2+)</name>
        <dbReference type="ChEBI" id="CHEBI:29035"/>
        <label>1</label>
    </ligand>
</feature>
<evidence type="ECO:0000256" key="1">
    <source>
        <dbReference type="ARBA" id="ARBA00000135"/>
    </source>
</evidence>
<feature type="active site" evidence="8">
    <location>
        <position position="343"/>
    </location>
</feature>
<dbReference type="CDD" id="cd00433">
    <property type="entry name" value="Peptidase_M17"/>
    <property type="match status" value="1"/>
</dbReference>
<dbReference type="Gene3D" id="3.40.630.10">
    <property type="entry name" value="Zn peptidases"/>
    <property type="match status" value="1"/>
</dbReference>
<dbReference type="InterPro" id="IPR043472">
    <property type="entry name" value="Macro_dom-like"/>
</dbReference>
<dbReference type="Gene3D" id="3.40.220.10">
    <property type="entry name" value="Leucine Aminopeptidase, subunit E, domain 1"/>
    <property type="match status" value="1"/>
</dbReference>
<dbReference type="Pfam" id="PF02789">
    <property type="entry name" value="Peptidase_M17_N"/>
    <property type="match status" value="1"/>
</dbReference>
<keyword evidence="5 8" id="KW-0645">Protease</keyword>
<keyword evidence="6 8" id="KW-0378">Hydrolase</keyword>
<feature type="active site" evidence="8">
    <location>
        <position position="269"/>
    </location>
</feature>
<dbReference type="InterPro" id="IPR008283">
    <property type="entry name" value="Peptidase_M17_N"/>
</dbReference>
<comment type="subcellular location">
    <subcellularLocation>
        <location evidence="8">Cytoplasm</location>
    </subcellularLocation>
</comment>
<gene>
    <name evidence="8 10" type="primary">pepA</name>
    <name evidence="10" type="ORF">Poly30_25440</name>
</gene>
<dbReference type="OrthoDB" id="9809354at2"/>
<feature type="binding site" evidence="8">
    <location>
        <position position="262"/>
    </location>
    <ligand>
        <name>Mn(2+)</name>
        <dbReference type="ChEBI" id="CHEBI:29035"/>
        <label>2</label>
    </ligand>
</feature>
<keyword evidence="4 8" id="KW-0031">Aminopeptidase</keyword>
<feature type="binding site" evidence="8">
    <location>
        <position position="341"/>
    </location>
    <ligand>
        <name>Mn(2+)</name>
        <dbReference type="ChEBI" id="CHEBI:29035"/>
        <label>1</label>
    </ligand>
</feature>
<dbReference type="RefSeq" id="WP_145197729.1">
    <property type="nucleotide sequence ID" value="NZ_CP036434.1"/>
</dbReference>
<sequence length="496" mass="51026">MKLTIKDVGKPTRVDLLALLVASGSDVDVPQGVDVPEGFVAKFDAKPRATRSTFASGGSASEVLLIGLGESSKIDAEAIRRASAVAVKEAKKRKVGSVHIEVSGVASEAAGGGEIAGCAAAEGALMAGYEYLSSKSAKVAKDAASPLKQIVLGGAGSQFKKGAQRGEILAAANMFTRDLQNGAGNVITPTALAKAAQGIAKLSPQVTVKVHDEAAMKKMGMGLLLGCSQGSTEPAKLIHLTYKPKGKSKGTIAFVGKGLTFDAGGYSLKPSPKMDEMRFDMSGGAAVLGALHALSQMDVPFEVHGVVPSSENLIDGNATKPGDIHEAMNGTTVEILNTDAEGRLILADALNYVESKIKPDTIIDLATLTGAVIVGLGHEVTGMFASTTELRDDLLAAGAIAGEPVWPLPLLDAHKEGMKGQSADLANIGSPAMGAGPSQGAAFLSHFVSDERAWAHLDIAGTAWNTRDRDWVGGSTGSGVGARLLVEYLLHRSGSR</sequence>
<dbReference type="Pfam" id="PF00883">
    <property type="entry name" value="Peptidase_M17"/>
    <property type="match status" value="1"/>
</dbReference>
<dbReference type="GO" id="GO:0070006">
    <property type="term" value="F:metalloaminopeptidase activity"/>
    <property type="evidence" value="ECO:0007669"/>
    <property type="project" value="InterPro"/>
</dbReference>
<dbReference type="GO" id="GO:0006508">
    <property type="term" value="P:proteolysis"/>
    <property type="evidence" value="ECO:0007669"/>
    <property type="project" value="UniProtKB-KW"/>
</dbReference>
<dbReference type="EMBL" id="CP036434">
    <property type="protein sequence ID" value="QDV07025.1"/>
    <property type="molecule type" value="Genomic_DNA"/>
</dbReference>
<dbReference type="PRINTS" id="PR00481">
    <property type="entry name" value="LAMNOPPTDASE"/>
</dbReference>